<keyword evidence="3" id="KW-1185">Reference proteome</keyword>
<sequence>MRLHGLLLPWVLTALVGGCVILFAVVVFLCCKRRRKAARSTLGSPRVQTDPASDSKRFVNKVSLEPSTTYSNWPNIPLTHRTQDRVTNSDAIYENCCEPVDMT</sequence>
<dbReference type="AlphaFoldDB" id="A0A9Q1E681"/>
<proteinExistence type="predicted"/>
<feature type="transmembrane region" description="Helical" evidence="1">
    <location>
        <begin position="6"/>
        <end position="31"/>
    </location>
</feature>
<dbReference type="PROSITE" id="PS51257">
    <property type="entry name" value="PROKAR_LIPOPROTEIN"/>
    <property type="match status" value="1"/>
</dbReference>
<evidence type="ECO:0000256" key="1">
    <source>
        <dbReference type="SAM" id="Phobius"/>
    </source>
</evidence>
<keyword evidence="1" id="KW-1133">Transmembrane helix</keyword>
<gene>
    <name evidence="2" type="ORF">SKAU_G00418890</name>
</gene>
<evidence type="ECO:0000313" key="3">
    <source>
        <dbReference type="Proteomes" id="UP001152622"/>
    </source>
</evidence>
<comment type="caution">
    <text evidence="2">The sequence shown here is derived from an EMBL/GenBank/DDBJ whole genome shotgun (WGS) entry which is preliminary data.</text>
</comment>
<name>A0A9Q1E681_SYNKA</name>
<reference evidence="2" key="1">
    <citation type="journal article" date="2023" name="Science">
        <title>Genome structures resolve the early diversification of teleost fishes.</title>
        <authorList>
            <person name="Parey E."/>
            <person name="Louis A."/>
            <person name="Montfort J."/>
            <person name="Bouchez O."/>
            <person name="Roques C."/>
            <person name="Iampietro C."/>
            <person name="Lluch J."/>
            <person name="Castinel A."/>
            <person name="Donnadieu C."/>
            <person name="Desvignes T."/>
            <person name="Floi Bucao C."/>
            <person name="Jouanno E."/>
            <person name="Wen M."/>
            <person name="Mejri S."/>
            <person name="Dirks R."/>
            <person name="Jansen H."/>
            <person name="Henkel C."/>
            <person name="Chen W.J."/>
            <person name="Zahm M."/>
            <person name="Cabau C."/>
            <person name="Klopp C."/>
            <person name="Thompson A.W."/>
            <person name="Robinson-Rechavi M."/>
            <person name="Braasch I."/>
            <person name="Lecointre G."/>
            <person name="Bobe J."/>
            <person name="Postlethwait J.H."/>
            <person name="Berthelot C."/>
            <person name="Roest Crollius H."/>
            <person name="Guiguen Y."/>
        </authorList>
    </citation>
    <scope>NUCLEOTIDE SEQUENCE</scope>
    <source>
        <strain evidence="2">WJC10195</strain>
    </source>
</reference>
<keyword evidence="1" id="KW-0472">Membrane</keyword>
<dbReference type="Proteomes" id="UP001152622">
    <property type="component" value="Chromosome 24"/>
</dbReference>
<accession>A0A9Q1E681</accession>
<dbReference type="EMBL" id="JAINUF010000024">
    <property type="protein sequence ID" value="KAJ8332993.1"/>
    <property type="molecule type" value="Genomic_DNA"/>
</dbReference>
<keyword evidence="1" id="KW-0812">Transmembrane</keyword>
<protein>
    <submittedName>
        <fullName evidence="2">Uncharacterized protein</fullName>
    </submittedName>
</protein>
<evidence type="ECO:0000313" key="2">
    <source>
        <dbReference type="EMBL" id="KAJ8332993.1"/>
    </source>
</evidence>
<organism evidence="2 3">
    <name type="scientific">Synaphobranchus kaupii</name>
    <name type="common">Kaup's arrowtooth eel</name>
    <dbReference type="NCBI Taxonomy" id="118154"/>
    <lineage>
        <taxon>Eukaryota</taxon>
        <taxon>Metazoa</taxon>
        <taxon>Chordata</taxon>
        <taxon>Craniata</taxon>
        <taxon>Vertebrata</taxon>
        <taxon>Euteleostomi</taxon>
        <taxon>Actinopterygii</taxon>
        <taxon>Neopterygii</taxon>
        <taxon>Teleostei</taxon>
        <taxon>Anguilliformes</taxon>
        <taxon>Synaphobranchidae</taxon>
        <taxon>Synaphobranchus</taxon>
    </lineage>
</organism>